<feature type="chain" id="PRO_5011680446" evidence="6">
    <location>
        <begin position="30"/>
        <end position="589"/>
    </location>
</feature>
<evidence type="ECO:0000313" key="8">
    <source>
        <dbReference type="EMBL" id="SEP19594.1"/>
    </source>
</evidence>
<dbReference type="PANTHER" id="PTHR12815">
    <property type="entry name" value="SORTING AND ASSEMBLY MACHINERY SAMM50 PROTEIN FAMILY MEMBER"/>
    <property type="match status" value="1"/>
</dbReference>
<keyword evidence="4" id="KW-0472">Membrane</keyword>
<keyword evidence="3 6" id="KW-0732">Signal</keyword>
<dbReference type="Pfam" id="PF07244">
    <property type="entry name" value="POTRA"/>
    <property type="match status" value="3"/>
</dbReference>
<protein>
    <submittedName>
        <fullName evidence="8">Beta-barrel assembly machine subunit BamA</fullName>
    </submittedName>
</protein>
<dbReference type="Pfam" id="PF01103">
    <property type="entry name" value="Omp85"/>
    <property type="match status" value="1"/>
</dbReference>
<dbReference type="STRING" id="112903.SAMN04490178_1133"/>
<evidence type="ECO:0000256" key="1">
    <source>
        <dbReference type="ARBA" id="ARBA00004370"/>
    </source>
</evidence>
<dbReference type="Proteomes" id="UP000198847">
    <property type="component" value="Unassembled WGS sequence"/>
</dbReference>
<dbReference type="OrthoDB" id="9776356at2"/>
<dbReference type="InterPro" id="IPR000184">
    <property type="entry name" value="Bac_surfAg_D15"/>
</dbReference>
<dbReference type="InterPro" id="IPR010827">
    <property type="entry name" value="BamA/TamA_POTRA"/>
</dbReference>
<reference evidence="8 9" key="1">
    <citation type="submission" date="2016-10" db="EMBL/GenBank/DDBJ databases">
        <authorList>
            <person name="de Groot N.N."/>
        </authorList>
    </citation>
    <scope>NUCLEOTIDE SEQUENCE [LARGE SCALE GENOMIC DNA]</scope>
    <source>
        <strain evidence="8 9">DSM 13305</strain>
    </source>
</reference>
<evidence type="ECO:0000256" key="3">
    <source>
        <dbReference type="ARBA" id="ARBA00022729"/>
    </source>
</evidence>
<gene>
    <name evidence="8" type="ORF">SAMN04490178_1133</name>
</gene>
<proteinExistence type="predicted"/>
<dbReference type="Gene3D" id="2.40.160.50">
    <property type="entry name" value="membrane protein fhac: a member of the omp85/tpsb transporter family"/>
    <property type="match status" value="1"/>
</dbReference>
<evidence type="ECO:0000313" key="9">
    <source>
        <dbReference type="Proteomes" id="UP000198847"/>
    </source>
</evidence>
<organism evidence="8 9">
    <name type="scientific">Propionispora vibrioides</name>
    <dbReference type="NCBI Taxonomy" id="112903"/>
    <lineage>
        <taxon>Bacteria</taxon>
        <taxon>Bacillati</taxon>
        <taxon>Bacillota</taxon>
        <taxon>Negativicutes</taxon>
        <taxon>Selenomonadales</taxon>
        <taxon>Sporomusaceae</taxon>
        <taxon>Propionispora</taxon>
    </lineage>
</organism>
<evidence type="ECO:0000259" key="7">
    <source>
        <dbReference type="PROSITE" id="PS51779"/>
    </source>
</evidence>
<dbReference type="RefSeq" id="WP_091747300.1">
    <property type="nucleotide sequence ID" value="NZ_FODY01000013.1"/>
</dbReference>
<accession>A0A1H8VW94</accession>
<keyword evidence="9" id="KW-1185">Reference proteome</keyword>
<evidence type="ECO:0000256" key="4">
    <source>
        <dbReference type="ARBA" id="ARBA00023136"/>
    </source>
</evidence>
<keyword evidence="2" id="KW-0812">Transmembrane</keyword>
<dbReference type="InterPro" id="IPR034746">
    <property type="entry name" value="POTRA"/>
</dbReference>
<dbReference type="EMBL" id="FODY01000013">
    <property type="protein sequence ID" value="SEP19594.1"/>
    <property type="molecule type" value="Genomic_DNA"/>
</dbReference>
<evidence type="ECO:0000256" key="2">
    <source>
        <dbReference type="ARBA" id="ARBA00022692"/>
    </source>
</evidence>
<dbReference type="Gene3D" id="3.10.20.310">
    <property type="entry name" value="membrane protein fhac"/>
    <property type="match status" value="3"/>
</dbReference>
<evidence type="ECO:0000256" key="6">
    <source>
        <dbReference type="SAM" id="SignalP"/>
    </source>
</evidence>
<sequence length="589" mass="65085">MKKRTVKPLLFAVGFMITSMFTMVPSIYADDFTGKTIVGISVTGNEAVPNDQITSVLKVKAGDTYDADAIKQDMKAVFDLNDFYDVQANFVEVPEGIQLVYSVVEKKPVKEITFTGNTKISANDLLTLVSTLKGAVVDNKSLHDASQSIEQYYHDQGYILAKVSNIAMNPDGEINFTINEGLVEGIVIKGNEKTKTSVISRELNIKPQQPFDAKAAKRSLQKIYNLGFFEDVNIKLNPGREPNAVVVEIDVVEKKTGSFTIGGGYSESYGFSSIVGLGDTNFRGTGNNLNVEFQHSYYKSLGTSWKVNFTNPYIDAKKTSLSISVFNTTGEYSDYGLDGDNTTLRSTYYRRSRGVSLTLGRPQGEYTQNYITLTKRKDSYLEYVSGPVNYLAGSSDSTYNADYNADYLKDNFGEVHSVTLAKVYDNRDNIFNPSEGKRLSLSSEFAGKALGGQFDFDKYIADYRQYFKVGSKQVMALRLSAGAATGHVPDASLFTVGGIDTLRGYEDDLFKGKKMFSSSIEYRYPIAKKIQGVVFTDAGNAWNGDYNLSELYYSIGTGVRVETPLGPVRLEYGHGSEGGKFHFTFGTQF</sequence>
<comment type="subcellular location">
    <subcellularLocation>
        <location evidence="1">Membrane</location>
    </subcellularLocation>
</comment>
<name>A0A1H8VW94_9FIRM</name>
<dbReference type="PROSITE" id="PS51779">
    <property type="entry name" value="POTRA"/>
    <property type="match status" value="2"/>
</dbReference>
<keyword evidence="5" id="KW-0998">Cell outer membrane</keyword>
<dbReference type="AlphaFoldDB" id="A0A1H8VW94"/>
<evidence type="ECO:0000256" key="5">
    <source>
        <dbReference type="ARBA" id="ARBA00023237"/>
    </source>
</evidence>
<dbReference type="PANTHER" id="PTHR12815:SF47">
    <property type="entry name" value="TRANSLOCATION AND ASSEMBLY MODULE SUBUNIT TAMA"/>
    <property type="match status" value="1"/>
</dbReference>
<dbReference type="GO" id="GO:0019867">
    <property type="term" value="C:outer membrane"/>
    <property type="evidence" value="ECO:0007669"/>
    <property type="project" value="InterPro"/>
</dbReference>
<feature type="signal peptide" evidence="6">
    <location>
        <begin position="1"/>
        <end position="29"/>
    </location>
</feature>
<feature type="domain" description="POTRA" evidence="7">
    <location>
        <begin position="35"/>
        <end position="106"/>
    </location>
</feature>
<feature type="domain" description="POTRA" evidence="7">
    <location>
        <begin position="107"/>
        <end position="181"/>
    </location>
</feature>
<dbReference type="InterPro" id="IPR039910">
    <property type="entry name" value="D15-like"/>
</dbReference>